<accession>A0A023EK72</accession>
<protein>
    <submittedName>
        <fullName evidence="2">Putative secreted protein</fullName>
    </submittedName>
</protein>
<evidence type="ECO:0000313" key="2">
    <source>
        <dbReference type="EMBL" id="JAC09523.1"/>
    </source>
</evidence>
<dbReference type="VEuPathDB" id="VectorBase:AALF018079"/>
<name>A0A023EK72_AEDAL</name>
<feature type="region of interest" description="Disordered" evidence="1">
    <location>
        <begin position="1"/>
        <end position="53"/>
    </location>
</feature>
<proteinExistence type="evidence at transcript level"/>
<evidence type="ECO:0000256" key="1">
    <source>
        <dbReference type="SAM" id="MobiDB-lite"/>
    </source>
</evidence>
<sequence>MSENNPGRGNNNGNGSGSTFKRPRLLSFQGPTSESIALNHPPMAAGPSSSSLEEINVRQPSVDMRPGMAPDLASWQEAQIAACIEDNTINMVLEQYLNFYETRHYGVDVAQAAASIPDPNDDEAEMQQQQGQEVDLLEDRAIMAAISERGLQPVLQSNDNYDDDDGDGMGGAVGGAVVTRRMDLDHHQQQGMDLLETAVAVAIQEKGLTAGGGAQHGLMDEDDGS</sequence>
<dbReference type="EMBL" id="GAPW01004075">
    <property type="protein sequence ID" value="JAC09523.1"/>
    <property type="molecule type" value="mRNA"/>
</dbReference>
<dbReference type="VEuPathDB" id="VectorBase:AALC636_023055"/>
<dbReference type="AlphaFoldDB" id="A0A023EK72"/>
<reference evidence="2" key="1">
    <citation type="journal article" date="2014" name="PLoS Negl. Trop. Dis.">
        <title>Identification and characterization of seminal fluid proteins in the Asian tiger mosquito, Aedes albopictus.</title>
        <authorList>
            <person name="Boes K.E."/>
            <person name="Ribeiro J.M."/>
            <person name="Wong A."/>
            <person name="Harrington L.C."/>
            <person name="Wolfner M.F."/>
            <person name="Sirot L.K."/>
        </authorList>
    </citation>
    <scope>NUCLEOTIDE SEQUENCE</scope>
    <source>
        <tissue evidence="2">Reproductive organs</tissue>
    </source>
</reference>
<organism evidence="2">
    <name type="scientific">Aedes albopictus</name>
    <name type="common">Asian tiger mosquito</name>
    <name type="synonym">Stegomyia albopicta</name>
    <dbReference type="NCBI Taxonomy" id="7160"/>
    <lineage>
        <taxon>Eukaryota</taxon>
        <taxon>Metazoa</taxon>
        <taxon>Ecdysozoa</taxon>
        <taxon>Arthropoda</taxon>
        <taxon>Hexapoda</taxon>
        <taxon>Insecta</taxon>
        <taxon>Pterygota</taxon>
        <taxon>Neoptera</taxon>
        <taxon>Endopterygota</taxon>
        <taxon>Diptera</taxon>
        <taxon>Nematocera</taxon>
        <taxon>Culicoidea</taxon>
        <taxon>Culicidae</taxon>
        <taxon>Culicinae</taxon>
        <taxon>Aedini</taxon>
        <taxon>Aedes</taxon>
        <taxon>Stegomyia</taxon>
    </lineage>
</organism>